<evidence type="ECO:0000256" key="2">
    <source>
        <dbReference type="ARBA" id="ARBA00022692"/>
    </source>
</evidence>
<feature type="transmembrane region" description="Helical" evidence="4">
    <location>
        <begin position="246"/>
        <end position="267"/>
    </location>
</feature>
<dbReference type="InterPro" id="IPR007110">
    <property type="entry name" value="Ig-like_dom"/>
</dbReference>
<dbReference type="InterPro" id="IPR013106">
    <property type="entry name" value="Ig_V-set"/>
</dbReference>
<keyword evidence="7" id="KW-1185">Reference proteome</keyword>
<dbReference type="PROSITE" id="PS50835">
    <property type="entry name" value="IG_LIKE"/>
    <property type="match status" value="1"/>
</dbReference>
<dbReference type="InterPro" id="IPR050671">
    <property type="entry name" value="CD300_family_receptors"/>
</dbReference>
<feature type="domain" description="Ig-like" evidence="5">
    <location>
        <begin position="134"/>
        <end position="232"/>
    </location>
</feature>
<keyword evidence="4" id="KW-1133">Transmembrane helix</keyword>
<dbReference type="InterPro" id="IPR036179">
    <property type="entry name" value="Ig-like_dom_sf"/>
</dbReference>
<protein>
    <recommendedName>
        <fullName evidence="5">Ig-like domain-containing protein</fullName>
    </recommendedName>
</protein>
<reference evidence="6" key="1">
    <citation type="submission" date="2025-08" db="UniProtKB">
        <authorList>
            <consortium name="Ensembl"/>
        </authorList>
    </citation>
    <scope>IDENTIFICATION</scope>
</reference>
<sequence length="315" mass="35401">MAPVLLVLNNTFMNIFTNMLFVLVTGINSITTVRKVSVKSGTSISIPCLYNSQYRREVKYLCKGYYWNFCSYAVTTHQSVLGKFSISDHSDQRIFTVTIKHLSSSDADYWCAVTLNRRNDVGEYFHVSVSEGTPDLYVDQQHMKISNGDNITINCRYQGKSEEIQWCRLGSSCVTVSSGSIDGTSVTIDKDVPGVFSVNMSGLRLESSGWYLCVKGDLDMPVHIMVTENNITTLPPPLGSDNLTSIVISAVIPLVCLVIAAVLLFIWCRKRSMYMLTVMSSQNLIIIRTHFHIRCTYYCALLGIESQQKPVMFHF</sequence>
<dbReference type="GO" id="GO:0005886">
    <property type="term" value="C:plasma membrane"/>
    <property type="evidence" value="ECO:0007669"/>
    <property type="project" value="TreeGrafter"/>
</dbReference>
<dbReference type="SMART" id="SM00409">
    <property type="entry name" value="IG"/>
    <property type="match status" value="2"/>
</dbReference>
<accession>A0A3Q3WFK7</accession>
<dbReference type="GO" id="GO:0004888">
    <property type="term" value="F:transmembrane signaling receptor activity"/>
    <property type="evidence" value="ECO:0007669"/>
    <property type="project" value="TreeGrafter"/>
</dbReference>
<comment type="subcellular location">
    <subcellularLocation>
        <location evidence="1">Membrane</location>
    </subcellularLocation>
</comment>
<dbReference type="PANTHER" id="PTHR11860:SF118">
    <property type="entry name" value="CMRF35-LIKE MOLECULE 3-RELATED"/>
    <property type="match status" value="1"/>
</dbReference>
<dbReference type="Gene3D" id="2.60.40.10">
    <property type="entry name" value="Immunoglobulins"/>
    <property type="match status" value="2"/>
</dbReference>
<evidence type="ECO:0000256" key="1">
    <source>
        <dbReference type="ARBA" id="ARBA00004370"/>
    </source>
</evidence>
<evidence type="ECO:0000313" key="6">
    <source>
        <dbReference type="Ensembl" id="ENSMMOP00000013473.1"/>
    </source>
</evidence>
<dbReference type="STRING" id="94237.ENSMMOP00000013473"/>
<evidence type="ECO:0000313" key="7">
    <source>
        <dbReference type="Proteomes" id="UP000261620"/>
    </source>
</evidence>
<dbReference type="InterPro" id="IPR013783">
    <property type="entry name" value="Ig-like_fold"/>
</dbReference>
<dbReference type="Pfam" id="PF07686">
    <property type="entry name" value="V-set"/>
    <property type="match status" value="1"/>
</dbReference>
<keyword evidence="2 4" id="KW-0812">Transmembrane</keyword>
<evidence type="ECO:0000259" key="5">
    <source>
        <dbReference type="PROSITE" id="PS50835"/>
    </source>
</evidence>
<dbReference type="AlphaFoldDB" id="A0A3Q3WFK7"/>
<organism evidence="6 7">
    <name type="scientific">Mola mola</name>
    <name type="common">Ocean sunfish</name>
    <name type="synonym">Tetraodon mola</name>
    <dbReference type="NCBI Taxonomy" id="94237"/>
    <lineage>
        <taxon>Eukaryota</taxon>
        <taxon>Metazoa</taxon>
        <taxon>Chordata</taxon>
        <taxon>Craniata</taxon>
        <taxon>Vertebrata</taxon>
        <taxon>Euteleostomi</taxon>
        <taxon>Actinopterygii</taxon>
        <taxon>Neopterygii</taxon>
        <taxon>Teleostei</taxon>
        <taxon>Neoteleostei</taxon>
        <taxon>Acanthomorphata</taxon>
        <taxon>Eupercaria</taxon>
        <taxon>Tetraodontiformes</taxon>
        <taxon>Molidae</taxon>
        <taxon>Mola</taxon>
    </lineage>
</organism>
<dbReference type="PANTHER" id="PTHR11860">
    <property type="entry name" value="POLYMERIC-IMMUNOGLOBULIN RECEPTOR"/>
    <property type="match status" value="1"/>
</dbReference>
<evidence type="ECO:0000256" key="4">
    <source>
        <dbReference type="SAM" id="Phobius"/>
    </source>
</evidence>
<name>A0A3Q3WFK7_MOLML</name>
<dbReference type="Proteomes" id="UP000261620">
    <property type="component" value="Unplaced"/>
</dbReference>
<proteinExistence type="predicted"/>
<dbReference type="InterPro" id="IPR003599">
    <property type="entry name" value="Ig_sub"/>
</dbReference>
<reference evidence="6" key="2">
    <citation type="submission" date="2025-09" db="UniProtKB">
        <authorList>
            <consortium name="Ensembl"/>
        </authorList>
    </citation>
    <scope>IDENTIFICATION</scope>
</reference>
<dbReference type="SUPFAM" id="SSF48726">
    <property type="entry name" value="Immunoglobulin"/>
    <property type="match status" value="2"/>
</dbReference>
<keyword evidence="3 4" id="KW-0472">Membrane</keyword>
<dbReference type="OMA" id="ITINCRY"/>
<dbReference type="Ensembl" id="ENSMMOT00000013695.1">
    <property type="protein sequence ID" value="ENSMMOP00000013473.1"/>
    <property type="gene ID" value="ENSMMOG00000010343.1"/>
</dbReference>
<evidence type="ECO:0000256" key="3">
    <source>
        <dbReference type="ARBA" id="ARBA00023136"/>
    </source>
</evidence>